<dbReference type="Proteomes" id="UP001156601">
    <property type="component" value="Unassembled WGS sequence"/>
</dbReference>
<protein>
    <submittedName>
        <fullName evidence="14">Uncharacterized protein</fullName>
    </submittedName>
</protein>
<evidence type="ECO:0000256" key="8">
    <source>
        <dbReference type="RuleBase" id="RU003355"/>
    </source>
</evidence>
<feature type="active site" description="Charge relay system" evidence="6 7">
    <location>
        <position position="304"/>
    </location>
</feature>
<feature type="transmembrane region" description="Helical" evidence="10">
    <location>
        <begin position="1371"/>
        <end position="1389"/>
    </location>
</feature>
<feature type="active site" description="Charge relay system" evidence="6 7">
    <location>
        <position position="227"/>
    </location>
</feature>
<keyword evidence="5 7" id="KW-0720">Serine protease</keyword>
<dbReference type="GO" id="GO:0004252">
    <property type="term" value="F:serine-type endopeptidase activity"/>
    <property type="evidence" value="ECO:0007669"/>
    <property type="project" value="UniProtKB-UniRule"/>
</dbReference>
<name>A0AA37WK70_9ALTE</name>
<dbReference type="PROSITE" id="PS00137">
    <property type="entry name" value="SUBTILASE_HIS"/>
    <property type="match status" value="1"/>
</dbReference>
<keyword evidence="10" id="KW-1133">Transmembrane helix</keyword>
<feature type="domain" description="Peptidase S8/S53" evidence="11">
    <location>
        <begin position="218"/>
        <end position="711"/>
    </location>
</feature>
<keyword evidence="4 7" id="KW-0378">Hydrolase</keyword>
<feature type="active site" description="Charge relay system" evidence="6 7">
    <location>
        <position position="675"/>
    </location>
</feature>
<dbReference type="InterPro" id="IPR017312">
    <property type="entry name" value="Subtilisin_Alteromonadales"/>
</dbReference>
<dbReference type="InterPro" id="IPR015500">
    <property type="entry name" value="Peptidase_S8_subtilisin-rel"/>
</dbReference>
<organism evidence="14 15">
    <name type="scientific">Agaribacter marinus</name>
    <dbReference type="NCBI Taxonomy" id="1431249"/>
    <lineage>
        <taxon>Bacteria</taxon>
        <taxon>Pseudomonadati</taxon>
        <taxon>Pseudomonadota</taxon>
        <taxon>Gammaproteobacteria</taxon>
        <taxon>Alteromonadales</taxon>
        <taxon>Alteromonadaceae</taxon>
        <taxon>Agaribacter</taxon>
    </lineage>
</organism>
<keyword evidence="2 7" id="KW-0645">Protease</keyword>
<reference evidence="14" key="1">
    <citation type="journal article" date="2014" name="Int. J. Syst. Evol. Microbiol.">
        <title>Complete genome sequence of Corynebacterium casei LMG S-19264T (=DSM 44701T), isolated from a smear-ripened cheese.</title>
        <authorList>
            <consortium name="US DOE Joint Genome Institute (JGI-PGF)"/>
            <person name="Walter F."/>
            <person name="Albersmeier A."/>
            <person name="Kalinowski J."/>
            <person name="Ruckert C."/>
        </authorList>
    </citation>
    <scope>NUCLEOTIDE SEQUENCE</scope>
    <source>
        <strain evidence="14">NBRC 110023</strain>
    </source>
</reference>
<evidence type="ECO:0000256" key="7">
    <source>
        <dbReference type="PROSITE-ProRule" id="PRU01240"/>
    </source>
</evidence>
<keyword evidence="15" id="KW-1185">Reference proteome</keyword>
<reference evidence="14" key="2">
    <citation type="submission" date="2023-01" db="EMBL/GenBank/DDBJ databases">
        <title>Draft genome sequence of Agaribacter marinus strain NBRC 110023.</title>
        <authorList>
            <person name="Sun Q."/>
            <person name="Mori K."/>
        </authorList>
    </citation>
    <scope>NUCLEOTIDE SEQUENCE</scope>
    <source>
        <strain evidence="14">NBRC 110023</strain>
    </source>
</reference>
<dbReference type="InterPro" id="IPR022398">
    <property type="entry name" value="Peptidase_S8_His-AS"/>
</dbReference>
<keyword evidence="10" id="KW-0812">Transmembrane</keyword>
<evidence type="ECO:0000256" key="5">
    <source>
        <dbReference type="ARBA" id="ARBA00022825"/>
    </source>
</evidence>
<evidence type="ECO:0000313" key="15">
    <source>
        <dbReference type="Proteomes" id="UP001156601"/>
    </source>
</evidence>
<dbReference type="PRINTS" id="PR00723">
    <property type="entry name" value="SUBTILISIN"/>
</dbReference>
<dbReference type="Pfam" id="PF02225">
    <property type="entry name" value="PA"/>
    <property type="match status" value="1"/>
</dbReference>
<dbReference type="InterPro" id="IPR023827">
    <property type="entry name" value="Peptidase_S8_Asp-AS"/>
</dbReference>
<feature type="region of interest" description="Disordered" evidence="9">
    <location>
        <begin position="462"/>
        <end position="485"/>
    </location>
</feature>
<dbReference type="PANTHER" id="PTHR10795">
    <property type="entry name" value="PROPROTEIN CONVERTASE SUBTILISIN/KEXIN"/>
    <property type="match status" value="1"/>
</dbReference>
<dbReference type="Pfam" id="PF05922">
    <property type="entry name" value="Inhibitor_I9"/>
    <property type="match status" value="1"/>
</dbReference>
<evidence type="ECO:0000256" key="2">
    <source>
        <dbReference type="ARBA" id="ARBA00022670"/>
    </source>
</evidence>
<dbReference type="InterPro" id="IPR010259">
    <property type="entry name" value="S8pro/Inhibitor_I9"/>
</dbReference>
<dbReference type="Gene3D" id="2.60.40.3010">
    <property type="match status" value="1"/>
</dbReference>
<proteinExistence type="inferred from homology"/>
<dbReference type="InterPro" id="IPR045051">
    <property type="entry name" value="SBT"/>
</dbReference>
<accession>A0AA37WK70</accession>
<gene>
    <name evidence="14" type="ORF">GCM10007852_36910</name>
</gene>
<evidence type="ECO:0000259" key="13">
    <source>
        <dbReference type="Pfam" id="PF05922"/>
    </source>
</evidence>
<evidence type="ECO:0000259" key="11">
    <source>
        <dbReference type="Pfam" id="PF00082"/>
    </source>
</evidence>
<dbReference type="Gene3D" id="3.50.30.30">
    <property type="match status" value="1"/>
</dbReference>
<comment type="similarity">
    <text evidence="1 7 8">Belongs to the peptidase S8 family.</text>
</comment>
<evidence type="ECO:0000256" key="3">
    <source>
        <dbReference type="ARBA" id="ARBA00022729"/>
    </source>
</evidence>
<dbReference type="Gene3D" id="3.30.70.80">
    <property type="entry name" value="Peptidase S8 propeptide/proteinase inhibitor I9"/>
    <property type="match status" value="1"/>
</dbReference>
<feature type="domain" description="Inhibitor I9" evidence="13">
    <location>
        <begin position="136"/>
        <end position="194"/>
    </location>
</feature>
<keyword evidence="10" id="KW-0472">Membrane</keyword>
<evidence type="ECO:0000256" key="9">
    <source>
        <dbReference type="SAM" id="MobiDB-lite"/>
    </source>
</evidence>
<dbReference type="Gene3D" id="3.40.50.200">
    <property type="entry name" value="Peptidase S8/S53 domain"/>
    <property type="match status" value="1"/>
</dbReference>
<evidence type="ECO:0000256" key="6">
    <source>
        <dbReference type="PIRSR" id="PIRSR615500-1"/>
    </source>
</evidence>
<sequence length="1393" mass="150516">MRTKNFLSSLLTLENAFLIVFSLAAFCVYAFAETPKKLDYRYDRAALNHATVNHTAVNNGEDTANPPHANKKRYIVELNAPSVGRHLAKQLTQASTLRALGATHGAIASLNASPVNRSELLSSPSVASYVNDLSDKQFAFSAKMQQRTPAIDIGKTYQTVFNGFAVSAFEQDIDTLRKMPEVKRIYPDLKRYVHLDTSHQLINTESVWQQVGGQQDAGKGIKIAIIDSGIRIENPMFSDEGMTPVDLSDNEYLSQHPDYCRAVDGDANFCNNKVILARWVNPTEHDFFGLDAGEHFSPLGLNRHGSHVAGIAAGNPVSIEFTGVPVDIAGVAPGAYLMVYKALYSSHGSTFGTDSMLLEALEHAVNDGADVINNSWGSFSGEMPENSVYANVFADAEALGITIVNSAGNAGRFGDSGSINCPGCIESGITVANTMHGRFFGHKLRLSTGAEYIALQGEDIEPQPSVPPFDLDPGQDPDDNSNTPALTEDLHLTLRSFSELGASANDGCEYSFDFPTFENAAVLVDYRDNCSMEAVVENTQAAGGKAVIVYQSSVSDASVRAPFEPFRRDYALPVLGVSRATGLDLFDSIGEAFPSITIVATPSAFVDPEFSETLNLSSSRGPNNNPHVLKPDVAAPGTFVLSASAPPPVIDNGPFGPPPGEVDLSPRYTIISGTSMSSPHVAGAVALIKQQHPDWTPAQIKSAIITTANTNITSFDTAADAFSIGGGRLDILAAVNAKLAFKKASFADPACIGRCTATIDIQNLLDEASQWQLSVVFDNTDITTTLNTEEISFASHGQHDDKQSISVEFDTSNVDDSAWLFGLLYLRNGDGYAQHVPLAVFTNDNTDTAALSTSSDLTDNGGDIPVSVKVSNIGFTENPQVEIKVPDNAQIIEQSQSVTELNGQTDTLIYKPAENKIEWAGSLSAGNMALVPELPWDGGTLASLGIAPVLCENSCVTFSRVMDFNFEFYGEQYSSIAISSNGFALPGANNINPFAVTSPQQFPQQDNLNNVLAPLWADYDYKDPNNPDDLGGGFLRTAIHTIEGINYLIAEWDGVQVFGFDEFEGEGPDTYSFQLIIQENTDNIWFNYLSIPSMPLSASIGAESADALVGVNYYFRGEGNSIPNNISDEGFRLKLESRLMGEANIQFEISLADNQDSTSPDKQHTQEDTSVVIDVLSNDSGDANVKIDAHLDAGATYDVARLIKIRNENALDPTSLEIVSMPTHGQTELVNDSILYQPNANFYGQDMFSYKVATNEGSFSKPTKVTIDVLPINDAPQIDVDSRVLAFEGESTVLTATGTDAEQDELTYEWEQTSGLIIPLTIEENTLRFTAPLVSGDRIMNFTVSASDGNKVSETKTIQVLVVDNRKGGSIGWYVFIILTVLLTIRYSVSRRH</sequence>
<keyword evidence="3" id="KW-0732">Signal</keyword>
<dbReference type="CDD" id="cd00538">
    <property type="entry name" value="PA"/>
    <property type="match status" value="1"/>
</dbReference>
<dbReference type="InterPro" id="IPR023828">
    <property type="entry name" value="Peptidase_S8_Ser-AS"/>
</dbReference>
<dbReference type="InterPro" id="IPR037045">
    <property type="entry name" value="S8pro/Inhibitor_I9_sf"/>
</dbReference>
<dbReference type="InterPro" id="IPR036852">
    <property type="entry name" value="Peptidase_S8/S53_dom_sf"/>
</dbReference>
<comment type="caution">
    <text evidence="14">The sequence shown here is derived from an EMBL/GenBank/DDBJ whole genome shotgun (WGS) entry which is preliminary data.</text>
</comment>
<dbReference type="InterPro" id="IPR000209">
    <property type="entry name" value="Peptidase_S8/S53_dom"/>
</dbReference>
<dbReference type="EMBL" id="BSOT01000015">
    <property type="protein sequence ID" value="GLR72783.1"/>
    <property type="molecule type" value="Genomic_DNA"/>
</dbReference>
<dbReference type="RefSeq" id="WP_284219200.1">
    <property type="nucleotide sequence ID" value="NZ_BSOT01000015.1"/>
</dbReference>
<dbReference type="Pfam" id="PF17963">
    <property type="entry name" value="Big_9"/>
    <property type="match status" value="1"/>
</dbReference>
<evidence type="ECO:0000313" key="14">
    <source>
        <dbReference type="EMBL" id="GLR72783.1"/>
    </source>
</evidence>
<dbReference type="PIRSF" id="PIRSF037898">
    <property type="entry name" value="Subtilisin_rel_Sputw3181_3341"/>
    <property type="match status" value="1"/>
</dbReference>
<evidence type="ECO:0000256" key="1">
    <source>
        <dbReference type="ARBA" id="ARBA00011073"/>
    </source>
</evidence>
<evidence type="ECO:0000256" key="10">
    <source>
        <dbReference type="SAM" id="Phobius"/>
    </source>
</evidence>
<dbReference type="PROSITE" id="PS00138">
    <property type="entry name" value="SUBTILASE_SER"/>
    <property type="match status" value="1"/>
</dbReference>
<feature type="domain" description="PA" evidence="12">
    <location>
        <begin position="504"/>
        <end position="585"/>
    </location>
</feature>
<evidence type="ECO:0000256" key="4">
    <source>
        <dbReference type="ARBA" id="ARBA00022801"/>
    </source>
</evidence>
<dbReference type="SUPFAM" id="SSF52743">
    <property type="entry name" value="Subtilisin-like"/>
    <property type="match status" value="1"/>
</dbReference>
<dbReference type="Pfam" id="PF00082">
    <property type="entry name" value="Peptidase_S8"/>
    <property type="match status" value="1"/>
</dbReference>
<dbReference type="InterPro" id="IPR003137">
    <property type="entry name" value="PA_domain"/>
</dbReference>
<evidence type="ECO:0000259" key="12">
    <source>
        <dbReference type="Pfam" id="PF02225"/>
    </source>
</evidence>
<dbReference type="PROSITE" id="PS51892">
    <property type="entry name" value="SUBTILASE"/>
    <property type="match status" value="1"/>
</dbReference>
<dbReference type="Gene3D" id="2.60.40.3440">
    <property type="match status" value="1"/>
</dbReference>
<dbReference type="GO" id="GO:0006508">
    <property type="term" value="P:proteolysis"/>
    <property type="evidence" value="ECO:0007669"/>
    <property type="project" value="UniProtKB-KW"/>
</dbReference>
<dbReference type="PROSITE" id="PS00136">
    <property type="entry name" value="SUBTILASE_ASP"/>
    <property type="match status" value="1"/>
</dbReference>